<accession>A0AAU8AWQ7</accession>
<evidence type="ECO:0000313" key="1">
    <source>
        <dbReference type="EMBL" id="XCD03767.1"/>
    </source>
</evidence>
<proteinExistence type="predicted"/>
<name>A0AAU8AWQ7_9CAUD</name>
<reference evidence="1" key="1">
    <citation type="submission" date="2024-03" db="EMBL/GenBank/DDBJ databases">
        <title>Diverse circular DNA viruses in blood, oral, and fecal samples of captive lemurs.</title>
        <authorList>
            <person name="Paietta E.N."/>
            <person name="Kraberger S."/>
            <person name="Lund M.C."/>
            <person name="Custer J.M."/>
            <person name="Vargas K.M."/>
            <person name="Ehmke E.E."/>
            <person name="Yoder A.D."/>
            <person name="Varsani A."/>
        </authorList>
    </citation>
    <scope>NUCLEOTIDE SEQUENCE</scope>
    <source>
        <strain evidence="1">Duke_21_2</strain>
        <strain evidence="2">Duke_25FS_5</strain>
    </source>
</reference>
<sequence length="81" mass="9327">MNEYTSLEEAAKKIKKLELREYNLTSVAAKKSLEIQSLKFEIIALKKEIKEICEKITNITDDEGVNNLKKTLQDIVKSKIE</sequence>
<protein>
    <submittedName>
        <fullName evidence="1">Uncharacterized protein</fullName>
    </submittedName>
</protein>
<evidence type="ECO:0000313" key="2">
    <source>
        <dbReference type="EMBL" id="XCD06207.1"/>
    </source>
</evidence>
<organism evidence="1">
    <name type="scientific">Dulem virus 29</name>
    <dbReference type="NCBI Taxonomy" id="3145747"/>
    <lineage>
        <taxon>Viruses</taxon>
        <taxon>Duplodnaviria</taxon>
        <taxon>Heunggongvirae</taxon>
        <taxon>Uroviricota</taxon>
        <taxon>Caudoviricetes</taxon>
    </lineage>
</organism>
<dbReference type="EMBL" id="PP511642">
    <property type="protein sequence ID" value="XCD06207.1"/>
    <property type="molecule type" value="Genomic_DNA"/>
</dbReference>
<dbReference type="EMBL" id="PP511380">
    <property type="protein sequence ID" value="XCD03767.1"/>
    <property type="molecule type" value="Genomic_DNA"/>
</dbReference>